<evidence type="ECO:0000313" key="1">
    <source>
        <dbReference type="EMBL" id="MBB6434735.1"/>
    </source>
</evidence>
<gene>
    <name evidence="1" type="ORF">HNQ79_001183</name>
</gene>
<dbReference type="AlphaFoldDB" id="A0A7X0HBY5"/>
<proteinExistence type="predicted"/>
<dbReference type="Proteomes" id="UP000540423">
    <property type="component" value="Unassembled WGS sequence"/>
</dbReference>
<reference evidence="1 2" key="1">
    <citation type="submission" date="2020-08" db="EMBL/GenBank/DDBJ databases">
        <title>Genomic Encyclopedia of Type Strains, Phase IV (KMG-IV): sequencing the most valuable type-strain genomes for metagenomic binning, comparative biology and taxonomic classification.</title>
        <authorList>
            <person name="Goeker M."/>
        </authorList>
    </citation>
    <scope>NUCLEOTIDE SEQUENCE [LARGE SCALE GENOMIC DNA]</scope>
    <source>
        <strain evidence="1 2">DSM 40141</strain>
    </source>
</reference>
<organism evidence="1 2">
    <name type="scientific">Streptomyces candidus</name>
    <dbReference type="NCBI Taxonomy" id="67283"/>
    <lineage>
        <taxon>Bacteria</taxon>
        <taxon>Bacillati</taxon>
        <taxon>Actinomycetota</taxon>
        <taxon>Actinomycetes</taxon>
        <taxon>Kitasatosporales</taxon>
        <taxon>Streptomycetaceae</taxon>
        <taxon>Streptomyces</taxon>
    </lineage>
</organism>
<evidence type="ECO:0000313" key="2">
    <source>
        <dbReference type="Proteomes" id="UP000540423"/>
    </source>
</evidence>
<name>A0A7X0HBY5_9ACTN</name>
<dbReference type="RefSeq" id="WP_185027560.1">
    <property type="nucleotide sequence ID" value="NZ_BNBN01000051.1"/>
</dbReference>
<protein>
    <submittedName>
        <fullName evidence="1">Uncharacterized protein</fullName>
    </submittedName>
</protein>
<comment type="caution">
    <text evidence="1">The sequence shown here is derived from an EMBL/GenBank/DDBJ whole genome shotgun (WGS) entry which is preliminary data.</text>
</comment>
<sequence>MLSVTYELVPATTSGRRAHFSEARGAVRIEVADGFGAPDLIDDLNRGMQEFLDGARWFQLWRHDIIGRTGGCLSLDIKFSLADLEPGDYVEIRESRGFVSVGIERTATAAQFVRAVNPAVANFLDGGQWFQVYGGEIVDNSHPDSMSTV</sequence>
<keyword evidence="2" id="KW-1185">Reference proteome</keyword>
<dbReference type="EMBL" id="JACHEM010000002">
    <property type="protein sequence ID" value="MBB6434735.1"/>
    <property type="molecule type" value="Genomic_DNA"/>
</dbReference>
<accession>A0A7X0HBY5</accession>